<proteinExistence type="predicted"/>
<sequence length="434" mass="49118">MKADRAPNSTPVEMGQRGRSRYIAETAAALPPQTPRKPAPIKGIREIIDTETGEVFQVSRTHDCTLVIEQTPSQKRAHKWMRKAALVEIFGRKHRVACCHRNPVKEATDIQVWAKLGAYLPGHYVGLQTCALPWLCPICSPKIAERRANEIQQAMGQCLAQGGQVLMPTFTIPHGRQDPLSDTLRLIKDALRWMVSHRQYKQLQSRLGVQGRIIATEINHGEANGWHPHFHELWFFEGSGVDAAQLEKDLHVLWVAACHKFGLGTPSRKHGVVVQDGSRAASYVAKMGDKPWTLADEMAKANAKKGRRSNRSFWQLIDCYMDENATTQHRNRAKQLIREYAEATKGRKVLTWTQGLKKRYAVTDMTDEELAAQQEEEAVFIADIPLPDWRIVIRHRLEAVILDVCLNGRQAVYAIIEAYRTKAPPNKRHCDEKG</sequence>
<dbReference type="RefSeq" id="WP_354689078.1">
    <property type="nucleotide sequence ID" value="NZ_CP095330.1"/>
</dbReference>
<protein>
    <submittedName>
        <fullName evidence="2">Protein rep</fullName>
    </submittedName>
</protein>
<name>A0AAU6TEQ1_9GAMM</name>
<feature type="region of interest" description="Disordered" evidence="1">
    <location>
        <begin position="1"/>
        <end position="21"/>
    </location>
</feature>
<organism evidence="2">
    <name type="scientific">Aeromonas sp. 19NY04SH05-1</name>
    <dbReference type="NCBI Taxonomy" id="2920537"/>
    <lineage>
        <taxon>Bacteria</taxon>
        <taxon>Pseudomonadati</taxon>
        <taxon>Pseudomonadota</taxon>
        <taxon>Gammaproteobacteria</taxon>
        <taxon>Aeromonadales</taxon>
        <taxon>Aeromonadaceae</taxon>
        <taxon>Aeromonas</taxon>
    </lineage>
</organism>
<reference evidence="2" key="1">
    <citation type="submission" date="2022-03" db="EMBL/GenBank/DDBJ databases">
        <title>Sea Food Isolates.</title>
        <authorList>
            <person name="Li C."/>
        </authorList>
    </citation>
    <scope>NUCLEOTIDE SEQUENCE</scope>
    <source>
        <strain evidence="2">19NY04SH05-1</strain>
        <plasmid evidence="2">pSP19M00477-2</plasmid>
    </source>
</reference>
<geneLocation type="plasmid" evidence="2">
    <name>pSP19M00477-2</name>
</geneLocation>
<dbReference type="EMBL" id="CP095330">
    <property type="protein sequence ID" value="XAG43589.1"/>
    <property type="molecule type" value="Genomic_DNA"/>
</dbReference>
<evidence type="ECO:0000313" key="2">
    <source>
        <dbReference type="EMBL" id="XAG43589.1"/>
    </source>
</evidence>
<gene>
    <name evidence="2" type="ORF">MRK42_21470</name>
</gene>
<accession>A0AAU6TEQ1</accession>
<dbReference type="AlphaFoldDB" id="A0AAU6TEQ1"/>
<evidence type="ECO:0000256" key="1">
    <source>
        <dbReference type="SAM" id="MobiDB-lite"/>
    </source>
</evidence>
<keyword evidence="2" id="KW-0614">Plasmid</keyword>